<dbReference type="Pfam" id="PF01607">
    <property type="entry name" value="CBM_14"/>
    <property type="match status" value="2"/>
</dbReference>
<dbReference type="GO" id="GO:0006032">
    <property type="term" value="P:chitin catabolic process"/>
    <property type="evidence" value="ECO:0007669"/>
    <property type="project" value="UniProtKB-KW"/>
</dbReference>
<evidence type="ECO:0000256" key="12">
    <source>
        <dbReference type="RuleBase" id="RU000489"/>
    </source>
</evidence>
<reference evidence="16" key="1">
    <citation type="submission" date="2014-08" db="EMBL/GenBank/DDBJ databases">
        <authorList>
            <person name="Murali S."/>
            <person name="Richards S."/>
            <person name="Bandaranaike D."/>
            <person name="Bellair M."/>
            <person name="Blankenburg K."/>
            <person name="Chao H."/>
            <person name="Dinh H."/>
            <person name="Doddapaneni H."/>
            <person name="Dugan-Rocha S."/>
            <person name="Elkadiri S."/>
            <person name="Gnanaolivu R."/>
            <person name="Hughes D."/>
            <person name="Lee S."/>
            <person name="Li M."/>
            <person name="Ming W."/>
            <person name="Munidasa M."/>
            <person name="Muniz J."/>
            <person name="Nguyen L."/>
            <person name="Osuji N."/>
            <person name="Pu L.-L."/>
            <person name="Puazo M."/>
            <person name="Skinner E."/>
            <person name="Qu C."/>
            <person name="Quiroz J."/>
            <person name="Raj R."/>
            <person name="Weissenberger G."/>
            <person name="Xin Y."/>
            <person name="Zou X."/>
            <person name="Han Y."/>
            <person name="Worley K."/>
            <person name="Muzny D."/>
            <person name="Gibbs R."/>
        </authorList>
    </citation>
    <scope>NUCLEOTIDE SEQUENCE</scope>
    <source>
        <strain evidence="16">HAZT.00-mixed</strain>
        <tissue evidence="16">Whole organism</tissue>
    </source>
</reference>
<keyword evidence="11" id="KW-0624">Polysaccharide degradation</keyword>
<evidence type="ECO:0000259" key="14">
    <source>
        <dbReference type="PROSITE" id="PS50940"/>
    </source>
</evidence>
<dbReference type="PROSITE" id="PS51910">
    <property type="entry name" value="GH18_2"/>
    <property type="match status" value="2"/>
</dbReference>
<name>A0A6A0H8H8_HYAAZ</name>
<evidence type="ECO:0000256" key="4">
    <source>
        <dbReference type="ARBA" id="ARBA00022669"/>
    </source>
</evidence>
<dbReference type="Gene3D" id="2.170.140.10">
    <property type="entry name" value="Chitin binding domain"/>
    <property type="match status" value="2"/>
</dbReference>
<dbReference type="Gene3D" id="3.10.50.10">
    <property type="match status" value="2"/>
</dbReference>
<dbReference type="SMART" id="SM00636">
    <property type="entry name" value="Glyco_18"/>
    <property type="match status" value="2"/>
</dbReference>
<comment type="similarity">
    <text evidence="2">Belongs to the glycosyl hydrolase 18 family. Chitinase class II subfamily.</text>
</comment>
<keyword evidence="8" id="KW-1015">Disulfide bond</keyword>
<evidence type="ECO:0000256" key="2">
    <source>
        <dbReference type="ARBA" id="ARBA00009121"/>
    </source>
</evidence>
<feature type="domain" description="GH18" evidence="15">
    <location>
        <begin position="773"/>
        <end position="1146"/>
    </location>
</feature>
<dbReference type="SUPFAM" id="SSF54556">
    <property type="entry name" value="Chitinase insertion domain"/>
    <property type="match status" value="2"/>
</dbReference>
<dbReference type="GO" id="GO:0008061">
    <property type="term" value="F:chitin binding"/>
    <property type="evidence" value="ECO:0007669"/>
    <property type="project" value="UniProtKB-KW"/>
</dbReference>
<dbReference type="GO" id="GO:0000272">
    <property type="term" value="P:polysaccharide catabolic process"/>
    <property type="evidence" value="ECO:0007669"/>
    <property type="project" value="UniProtKB-KW"/>
</dbReference>
<feature type="domain" description="GH18" evidence="15">
    <location>
        <begin position="227"/>
        <end position="594"/>
    </location>
</feature>
<keyword evidence="9" id="KW-0119">Carbohydrate metabolism</keyword>
<keyword evidence="6 12" id="KW-0378">Hydrolase</keyword>
<proteinExistence type="inferred from homology"/>
<feature type="domain" description="Chitin-binding type-2" evidence="14">
    <location>
        <begin position="691"/>
        <end position="745"/>
    </location>
</feature>
<dbReference type="InterPro" id="IPR002557">
    <property type="entry name" value="Chitin-bd_dom"/>
</dbReference>
<dbReference type="SMART" id="SM00494">
    <property type="entry name" value="ChtBD2"/>
    <property type="match status" value="2"/>
</dbReference>
<feature type="compositionally biased region" description="Acidic residues" evidence="13">
    <location>
        <begin position="609"/>
        <end position="619"/>
    </location>
</feature>
<evidence type="ECO:0000256" key="9">
    <source>
        <dbReference type="ARBA" id="ARBA00023277"/>
    </source>
</evidence>
<comment type="catalytic activity">
    <reaction evidence="1">
        <text>Random endo-hydrolysis of N-acetyl-beta-D-glucosaminide (1-&gt;4)-beta-linkages in chitin and chitodextrins.</text>
        <dbReference type="EC" id="3.2.1.14"/>
    </reaction>
</comment>
<dbReference type="FunFam" id="3.20.20.80:FF:000007">
    <property type="entry name" value="Acidic mammalian chitinase"/>
    <property type="match status" value="1"/>
</dbReference>
<dbReference type="Proteomes" id="UP000711488">
    <property type="component" value="Unassembled WGS sequence"/>
</dbReference>
<dbReference type="InterPro" id="IPR050314">
    <property type="entry name" value="Glycosyl_Hydrlase_18"/>
</dbReference>
<evidence type="ECO:0000256" key="7">
    <source>
        <dbReference type="ARBA" id="ARBA00023024"/>
    </source>
</evidence>
<evidence type="ECO:0000256" key="1">
    <source>
        <dbReference type="ARBA" id="ARBA00000822"/>
    </source>
</evidence>
<evidence type="ECO:0000256" key="3">
    <source>
        <dbReference type="ARBA" id="ARBA00012729"/>
    </source>
</evidence>
<dbReference type="CDD" id="cd02872">
    <property type="entry name" value="GH18_chitolectin_chitotriosidase"/>
    <property type="match status" value="1"/>
</dbReference>
<evidence type="ECO:0000256" key="13">
    <source>
        <dbReference type="SAM" id="MobiDB-lite"/>
    </source>
</evidence>
<evidence type="ECO:0000256" key="5">
    <source>
        <dbReference type="ARBA" id="ARBA00022729"/>
    </source>
</evidence>
<dbReference type="PROSITE" id="PS01095">
    <property type="entry name" value="GH18_1"/>
    <property type="match status" value="1"/>
</dbReference>
<reference evidence="16" key="3">
    <citation type="submission" date="2019-06" db="EMBL/GenBank/DDBJ databases">
        <authorList>
            <person name="Poynton C."/>
            <person name="Hasenbein S."/>
            <person name="Benoit J.B."/>
            <person name="Sepulveda M.S."/>
            <person name="Poelchau M.F."/>
            <person name="Murali S.C."/>
            <person name="Chen S."/>
            <person name="Glastad K.M."/>
            <person name="Werren J.H."/>
            <person name="Vineis J.H."/>
            <person name="Bowen J.L."/>
            <person name="Friedrich M."/>
            <person name="Jones J."/>
            <person name="Robertson H.M."/>
            <person name="Feyereisen R."/>
            <person name="Mechler-Hickson A."/>
            <person name="Mathers N."/>
            <person name="Lee C.E."/>
            <person name="Colbourne J.K."/>
            <person name="Biales A."/>
            <person name="Johnston J.S."/>
            <person name="Wellborn G.A."/>
            <person name="Rosendale A.J."/>
            <person name="Cridge A.G."/>
            <person name="Munoz-Torres M.C."/>
            <person name="Bain P.A."/>
            <person name="Manny A.R."/>
            <person name="Major K.M."/>
            <person name="Lambert F.N."/>
            <person name="Vulpe C.D."/>
            <person name="Tuck P."/>
            <person name="Blalock B.J."/>
            <person name="Lin Y.-Y."/>
            <person name="Smith M.E."/>
            <person name="Ochoa-Acuna H."/>
            <person name="Chen M.-J.M."/>
            <person name="Childers C.P."/>
            <person name="Qu J."/>
            <person name="Dugan S."/>
            <person name="Lee S.L."/>
            <person name="Chao H."/>
            <person name="Dinh H."/>
            <person name="Han Y."/>
            <person name="Doddapaneni H."/>
            <person name="Worley K.C."/>
            <person name="Muzny D.M."/>
            <person name="Gibbs R.A."/>
            <person name="Richards S."/>
        </authorList>
    </citation>
    <scope>NUCLEOTIDE SEQUENCE</scope>
    <source>
        <strain evidence="16">HAZT.00-mixed</strain>
        <tissue evidence="16">Whole organism</tissue>
    </source>
</reference>
<evidence type="ECO:0000259" key="15">
    <source>
        <dbReference type="PROSITE" id="PS51910"/>
    </source>
</evidence>
<evidence type="ECO:0000256" key="10">
    <source>
        <dbReference type="ARBA" id="ARBA00023295"/>
    </source>
</evidence>
<evidence type="ECO:0000256" key="11">
    <source>
        <dbReference type="ARBA" id="ARBA00023326"/>
    </source>
</evidence>
<evidence type="ECO:0000256" key="8">
    <source>
        <dbReference type="ARBA" id="ARBA00023157"/>
    </source>
</evidence>
<organism evidence="16">
    <name type="scientific">Hyalella azteca</name>
    <name type="common">Amphipod</name>
    <dbReference type="NCBI Taxonomy" id="294128"/>
    <lineage>
        <taxon>Eukaryota</taxon>
        <taxon>Metazoa</taxon>
        <taxon>Ecdysozoa</taxon>
        <taxon>Arthropoda</taxon>
        <taxon>Crustacea</taxon>
        <taxon>Multicrustacea</taxon>
        <taxon>Malacostraca</taxon>
        <taxon>Eumalacostraca</taxon>
        <taxon>Peracarida</taxon>
        <taxon>Amphipoda</taxon>
        <taxon>Senticaudata</taxon>
        <taxon>Talitrida</taxon>
        <taxon>Talitroidea</taxon>
        <taxon>Hyalellidae</taxon>
        <taxon>Hyalella</taxon>
    </lineage>
</organism>
<dbReference type="PANTHER" id="PTHR11177">
    <property type="entry name" value="CHITINASE"/>
    <property type="match status" value="1"/>
</dbReference>
<dbReference type="Gene3D" id="3.20.20.80">
    <property type="entry name" value="Glycosidases"/>
    <property type="match status" value="2"/>
</dbReference>
<dbReference type="PANTHER" id="PTHR11177:SF144">
    <property type="entry name" value="CHITINASE 5"/>
    <property type="match status" value="1"/>
</dbReference>
<accession>A0A6A0H8H8</accession>
<keyword evidence="10 12" id="KW-0326">Glycosidase</keyword>
<protein>
    <recommendedName>
        <fullName evidence="3">chitinase</fullName>
        <ecNumber evidence="3">3.2.1.14</ecNumber>
    </recommendedName>
</protein>
<dbReference type="FunFam" id="3.10.50.10:FF:000001">
    <property type="entry name" value="Chitinase 3-like 1"/>
    <property type="match status" value="1"/>
</dbReference>
<dbReference type="InterPro" id="IPR036508">
    <property type="entry name" value="Chitin-bd_dom_sf"/>
</dbReference>
<dbReference type="InterPro" id="IPR029070">
    <property type="entry name" value="Chitinase_insertion_sf"/>
</dbReference>
<dbReference type="SUPFAM" id="SSF51445">
    <property type="entry name" value="(Trans)glycosidases"/>
    <property type="match status" value="2"/>
</dbReference>
<dbReference type="GO" id="GO:0008843">
    <property type="term" value="F:endochitinase activity"/>
    <property type="evidence" value="ECO:0007669"/>
    <property type="project" value="UniProtKB-EC"/>
</dbReference>
<sequence length="1216" mass="135152">MRTQRPTWAVAPRPSVEGCAMGMTMKVVTMVTLLAAVVAGGGEKSGRAAYPQVPGAFVPRPVQGSVLPDASDSVPFSRSAVESVPVTAQVYTGLQVENSSPSGRRGVNEDFGAFSRGDVESYPAVLKPYSADRDPYEELVATEGDGYGSYGQAGFRLAVESPPIFTALHDPSEAFPMNVHSNSRPFGHLSESIVHGDSRYIGHSIPTPAQYSYYNPRIGTTRVNEGYKIVCYYESWAIYRPQPLDFSVSDIDPFACTHLIYAFAGLDETNYTIKSLDPDYDIVTGGYKAAVTLKAQNPLLKVMIGLGGWNEGGRKYSRMVSTEETRQKFIKSVVKFLDEHHFDGLDFDWEYPGASDRGGRDTDKENFAALIKELSAQFMLRGWVLSAAVSPARFRVNEGYDVPTLGQYLDFINVMTYDLRGPWDGMADHHSPLKTRDSDSWAYKSLNVLDGLSYWADKGAPKHKLVLGVPFYARTFTLSDPSDNKPGAKATSGGTEGRYTRDRGLYAYYEVCQEQRNGGWTRQRDGAGGPYMVKKDQWVGYEDVEYVNLKVMDMVRNGGYGGAMVWAIDLDDYLGMCGKRWPLLSAIRIRLADGSPPIDDVTSSSVPEPEPEPSPEPEPEPPKSAPATSSPAERPGVHRLSQECNTYYICNRKFETTKFVCPTGLLFDLRRRICNRPEHVTCGPGYSPVSRRDCAEDGLYNNPSDCTMYTWCRSGIATHFSCPLGMNFDSLRGMCVEPPEATCNNHEMVQALVHDNSTLNLRKPVFRQTQESHRVVCFFPNWALNRPAEGVFVPENIDPSLCSHIVYSFATIDASTLLLQPYDIAVDISRDFYKRVIALKQRQPSVKVLISVGGWVDSGTDKYSKLVADPRARQNFTQFSVRMLKAFGFDGLDLHWLYPTCPQTRCSAGFPDDKRGFSALVSELRAAYDRESPRLLLTATVAAARGIIARAYDAPSLNRNLDFLNVLTIDFHTHRDGKTGHVSPLYQRPDDEYESQNSAFALEYWVREGVDRSKLNLGIPFYGQTFQLANPGQNGLNAPTIGPGDAGPITLQRGMLSYMEMCQRIRDRGWQIARDPSGAIGPFAHRGDQWVSYDDPTSVAFKANYVKSKGFGGVMAWSIDFDDFSNKCCREPMPLLRTLARELLNIPLAPPRPGGDCTTPPPAHMGVDSSSNNFSYYEKNNHINNHHTCALNHNAYNHNSLNHDMVVDTSPYNNQD</sequence>
<comment type="caution">
    <text evidence="16">The sequence shown here is derived from an EMBL/GenBank/DDBJ whole genome shotgun (WGS) entry which is preliminary data.</text>
</comment>
<keyword evidence="5" id="KW-0732">Signal</keyword>
<keyword evidence="7" id="KW-0146">Chitin degradation</keyword>
<dbReference type="GO" id="GO:0005576">
    <property type="term" value="C:extracellular region"/>
    <property type="evidence" value="ECO:0007669"/>
    <property type="project" value="InterPro"/>
</dbReference>
<dbReference type="EC" id="3.2.1.14" evidence="3"/>
<dbReference type="PROSITE" id="PS50940">
    <property type="entry name" value="CHIT_BIND_II"/>
    <property type="match status" value="2"/>
</dbReference>
<dbReference type="InterPro" id="IPR011583">
    <property type="entry name" value="Chitinase_II/V-like_cat"/>
</dbReference>
<evidence type="ECO:0000256" key="6">
    <source>
        <dbReference type="ARBA" id="ARBA00022801"/>
    </source>
</evidence>
<gene>
    <name evidence="16" type="ORF">HAZT_HAZT005434</name>
</gene>
<dbReference type="AlphaFoldDB" id="A0A6A0H8H8"/>
<dbReference type="FunFam" id="3.20.20.80:FF:000144">
    <property type="entry name" value="Chitinase"/>
    <property type="match status" value="1"/>
</dbReference>
<dbReference type="InterPro" id="IPR001579">
    <property type="entry name" value="Glyco_hydro_18_chit_AS"/>
</dbReference>
<dbReference type="InterPro" id="IPR017853">
    <property type="entry name" value="GH"/>
</dbReference>
<reference evidence="16" key="2">
    <citation type="journal article" date="2018" name="Environ. Sci. Technol.">
        <title>The Toxicogenome of Hyalella azteca: A Model for Sediment Ecotoxicology and Evolutionary Toxicology.</title>
        <authorList>
            <person name="Poynton H.C."/>
            <person name="Hasenbein S."/>
            <person name="Benoit J.B."/>
            <person name="Sepulveda M.S."/>
            <person name="Poelchau M.F."/>
            <person name="Hughes D.S.T."/>
            <person name="Murali S.C."/>
            <person name="Chen S."/>
            <person name="Glastad K.M."/>
            <person name="Goodisman M.A.D."/>
            <person name="Werren J.H."/>
            <person name="Vineis J.H."/>
            <person name="Bowen J.L."/>
            <person name="Friedrich M."/>
            <person name="Jones J."/>
            <person name="Robertson H.M."/>
            <person name="Feyereisen R."/>
            <person name="Mechler-Hickson A."/>
            <person name="Mathers N."/>
            <person name="Lee C.E."/>
            <person name="Colbourne J.K."/>
            <person name="Biales A."/>
            <person name="Johnston J.S."/>
            <person name="Wellborn G.A."/>
            <person name="Rosendale A.J."/>
            <person name="Cridge A.G."/>
            <person name="Munoz-Torres M.C."/>
            <person name="Bain P.A."/>
            <person name="Manny A.R."/>
            <person name="Major K.M."/>
            <person name="Lambert F.N."/>
            <person name="Vulpe C.D."/>
            <person name="Tuck P."/>
            <person name="Blalock B.J."/>
            <person name="Lin Y.Y."/>
            <person name="Smith M.E."/>
            <person name="Ochoa-Acuna H."/>
            <person name="Chen M.M."/>
            <person name="Childers C.P."/>
            <person name="Qu J."/>
            <person name="Dugan S."/>
            <person name="Lee S.L."/>
            <person name="Chao H."/>
            <person name="Dinh H."/>
            <person name="Han Y."/>
            <person name="Doddapaneni H."/>
            <person name="Worley K.C."/>
            <person name="Muzny D.M."/>
            <person name="Gibbs R.A."/>
            <person name="Richards S."/>
        </authorList>
    </citation>
    <scope>NUCLEOTIDE SEQUENCE</scope>
    <source>
        <strain evidence="16">HAZT.00-mixed</strain>
        <tissue evidence="16">Whole organism</tissue>
    </source>
</reference>
<dbReference type="InterPro" id="IPR001223">
    <property type="entry name" value="Glyco_hydro18_cat"/>
</dbReference>
<feature type="region of interest" description="Disordered" evidence="13">
    <location>
        <begin position="596"/>
        <end position="636"/>
    </location>
</feature>
<evidence type="ECO:0000313" key="16">
    <source>
        <dbReference type="EMBL" id="KAA0201541.1"/>
    </source>
</evidence>
<keyword evidence="4" id="KW-0147">Chitin-binding</keyword>
<dbReference type="Pfam" id="PF00704">
    <property type="entry name" value="Glyco_hydro_18"/>
    <property type="match status" value="2"/>
</dbReference>
<dbReference type="EMBL" id="JQDR03005386">
    <property type="protein sequence ID" value="KAA0201541.1"/>
    <property type="molecule type" value="Genomic_DNA"/>
</dbReference>
<feature type="domain" description="Chitin-binding type-2" evidence="14">
    <location>
        <begin position="627"/>
        <end position="684"/>
    </location>
</feature>
<dbReference type="FunFam" id="3.10.50.10:FF:000004">
    <property type="entry name" value="Chitinase 5"/>
    <property type="match status" value="1"/>
</dbReference>
<dbReference type="SUPFAM" id="SSF57625">
    <property type="entry name" value="Invertebrate chitin-binding proteins"/>
    <property type="match status" value="2"/>
</dbReference>